<accession>A0A975A1X0</accession>
<evidence type="ECO:0008006" key="4">
    <source>
        <dbReference type="Google" id="ProtNLM"/>
    </source>
</evidence>
<reference evidence="2" key="1">
    <citation type="submission" date="2021-02" db="EMBL/GenBank/DDBJ databases">
        <title>Fulvivirga sp. S481 isolated from sea water.</title>
        <authorList>
            <person name="Bae S.S."/>
            <person name="Baek K."/>
        </authorList>
    </citation>
    <scope>NUCLEOTIDE SEQUENCE</scope>
    <source>
        <strain evidence="2">S481</strain>
    </source>
</reference>
<keyword evidence="1" id="KW-1133">Transmembrane helix</keyword>
<protein>
    <recommendedName>
        <fullName evidence="4">Haem-binding domain-containing protein</fullName>
    </recommendedName>
</protein>
<keyword evidence="3" id="KW-1185">Reference proteome</keyword>
<dbReference type="KEGG" id="fuv:JR347_06880"/>
<sequence length="112" mass="12786">MKTRQPLKTILIGIITVIIILLTHMIKAEAPAKHQPFAINTTLSAEVMSLLEAKCNSCHRKKNPFMVFTKKNMNKRAGKIYKQVFVKKRMPKGSKLSYSESELLKAWLESNI</sequence>
<organism evidence="2 3">
    <name type="scientific">Fulvivirga lutea</name>
    <dbReference type="NCBI Taxonomy" id="2810512"/>
    <lineage>
        <taxon>Bacteria</taxon>
        <taxon>Pseudomonadati</taxon>
        <taxon>Bacteroidota</taxon>
        <taxon>Cytophagia</taxon>
        <taxon>Cytophagales</taxon>
        <taxon>Fulvivirgaceae</taxon>
        <taxon>Fulvivirga</taxon>
    </lineage>
</organism>
<proteinExistence type="predicted"/>
<evidence type="ECO:0000313" key="2">
    <source>
        <dbReference type="EMBL" id="QSE98796.1"/>
    </source>
</evidence>
<feature type="transmembrane region" description="Helical" evidence="1">
    <location>
        <begin position="7"/>
        <end position="26"/>
    </location>
</feature>
<dbReference type="Proteomes" id="UP000662783">
    <property type="component" value="Chromosome"/>
</dbReference>
<gene>
    <name evidence="2" type="ORF">JR347_06880</name>
</gene>
<dbReference type="AlphaFoldDB" id="A0A975A1X0"/>
<name>A0A975A1X0_9BACT</name>
<evidence type="ECO:0000256" key="1">
    <source>
        <dbReference type="SAM" id="Phobius"/>
    </source>
</evidence>
<dbReference type="EMBL" id="CP070608">
    <property type="protein sequence ID" value="QSE98796.1"/>
    <property type="molecule type" value="Genomic_DNA"/>
</dbReference>
<keyword evidence="1" id="KW-0812">Transmembrane</keyword>
<evidence type="ECO:0000313" key="3">
    <source>
        <dbReference type="Proteomes" id="UP000662783"/>
    </source>
</evidence>
<dbReference type="RefSeq" id="WP_205723310.1">
    <property type="nucleotide sequence ID" value="NZ_CP070608.1"/>
</dbReference>
<keyword evidence="1" id="KW-0472">Membrane</keyword>